<gene>
    <name evidence="2" type="ORF">H7F16_15520</name>
</gene>
<keyword evidence="3" id="KW-1185">Reference proteome</keyword>
<comment type="caution">
    <text evidence="2">The sequence shown here is derived from an EMBL/GenBank/DDBJ whole genome shotgun (WGS) entry which is preliminary data.</text>
</comment>
<dbReference type="EMBL" id="JACLQD010000005">
    <property type="protein sequence ID" value="MBC2836928.1"/>
    <property type="molecule type" value="Genomic_DNA"/>
</dbReference>
<dbReference type="InterPro" id="IPR003646">
    <property type="entry name" value="SH3-like_bac-type"/>
</dbReference>
<dbReference type="Gene3D" id="2.30.30.40">
    <property type="entry name" value="SH3 Domains"/>
    <property type="match status" value="1"/>
</dbReference>
<dbReference type="AlphaFoldDB" id="A0A842IDD6"/>
<evidence type="ECO:0000259" key="1">
    <source>
        <dbReference type="Pfam" id="PF08239"/>
    </source>
</evidence>
<proteinExistence type="predicted"/>
<protein>
    <submittedName>
        <fullName evidence="2">SH3 domain-containing protein</fullName>
    </submittedName>
</protein>
<reference evidence="2 3" key="1">
    <citation type="journal article" date="2017" name="Int. J. Syst. Evol. Microbiol.">
        <title>Gemmobacter straminiformis sp. nov., isolated from an artificial fountain.</title>
        <authorList>
            <person name="Kang J.Y."/>
            <person name="Kim M.J."/>
            <person name="Chun J."/>
            <person name="Son K.P."/>
            <person name="Jahng K.Y."/>
        </authorList>
    </citation>
    <scope>NUCLEOTIDE SEQUENCE [LARGE SCALE GENOMIC DNA]</scope>
    <source>
        <strain evidence="2 3">CAM-8</strain>
    </source>
</reference>
<sequence>MFKLLVSLCLALYCGMVIWGDGPARKTSAVAPVVMAAQGRESGIRVLPAPKRPVRIGPQVTEAAGHGGAVPAAKNLPARVTANERLAALVLATLDRHKTAMAPAEPANLARRWVTANTANVRSGPNKRSALAGKIGRGGEVWVLWSEPNGWVRLRAADGTVAGFVHKSLLTDAPPAETRLATAG</sequence>
<name>A0A842IDD6_9RHOB</name>
<dbReference type="Proteomes" id="UP000555411">
    <property type="component" value="Unassembled WGS sequence"/>
</dbReference>
<evidence type="ECO:0000313" key="3">
    <source>
        <dbReference type="Proteomes" id="UP000555411"/>
    </source>
</evidence>
<dbReference type="Pfam" id="PF08239">
    <property type="entry name" value="SH3_3"/>
    <property type="match status" value="1"/>
</dbReference>
<accession>A0A842IDD6</accession>
<evidence type="ECO:0000313" key="2">
    <source>
        <dbReference type="EMBL" id="MBC2836928.1"/>
    </source>
</evidence>
<feature type="domain" description="SH3b" evidence="1">
    <location>
        <begin position="118"/>
        <end position="170"/>
    </location>
</feature>
<organism evidence="2 3">
    <name type="scientific">Paragemmobacter straminiformis</name>
    <dbReference type="NCBI Taxonomy" id="2045119"/>
    <lineage>
        <taxon>Bacteria</taxon>
        <taxon>Pseudomonadati</taxon>
        <taxon>Pseudomonadota</taxon>
        <taxon>Alphaproteobacteria</taxon>
        <taxon>Rhodobacterales</taxon>
        <taxon>Paracoccaceae</taxon>
        <taxon>Paragemmobacter</taxon>
    </lineage>
</organism>
<dbReference type="RefSeq" id="WP_185798555.1">
    <property type="nucleotide sequence ID" value="NZ_JACLQD010000005.1"/>
</dbReference>